<dbReference type="AlphaFoldDB" id="A0A098G3V4"/>
<dbReference type="KEGG" id="lfa:LFA_1231"/>
<dbReference type="EMBL" id="LN614827">
    <property type="protein sequence ID" value="CEG56659.1"/>
    <property type="molecule type" value="Genomic_DNA"/>
</dbReference>
<accession>A0A098G3V4</accession>
<proteinExistence type="predicted"/>
<reference evidence="2" key="1">
    <citation type="submission" date="2014-09" db="EMBL/GenBank/DDBJ databases">
        <authorList>
            <person name="Gomez-Valero L."/>
        </authorList>
    </citation>
    <scope>NUCLEOTIDE SEQUENCE [LARGE SCALE GENOMIC DNA]</scope>
    <source>
        <strain evidence="2">ATCC700992</strain>
    </source>
</reference>
<name>A0A098G3V4_9GAMM</name>
<dbReference type="Proteomes" id="UP000032430">
    <property type="component" value="Chromosome I"/>
</dbReference>
<organism evidence="1 2">
    <name type="scientific">Legionella fallonii LLAP-10</name>
    <dbReference type="NCBI Taxonomy" id="1212491"/>
    <lineage>
        <taxon>Bacteria</taxon>
        <taxon>Pseudomonadati</taxon>
        <taxon>Pseudomonadota</taxon>
        <taxon>Gammaproteobacteria</taxon>
        <taxon>Legionellales</taxon>
        <taxon>Legionellaceae</taxon>
        <taxon>Legionella</taxon>
    </lineage>
</organism>
<dbReference type="STRING" id="1212491.LFA_1231"/>
<protein>
    <submittedName>
        <fullName evidence="1">Uncharacterized protein</fullName>
    </submittedName>
</protein>
<dbReference type="HOGENOM" id="CLU_2523440_0_0_6"/>
<sequence>MSVLMFLLHHPIRSKGSFLNIGHIHYTWTTANDTIYTQHPRQDRLTLISQKDTYPGHKLHCYLLDYTLLHDEKERLINESLSTY</sequence>
<gene>
    <name evidence="1" type="ORF">LFA_1231</name>
</gene>
<evidence type="ECO:0000313" key="2">
    <source>
        <dbReference type="Proteomes" id="UP000032430"/>
    </source>
</evidence>
<keyword evidence="2" id="KW-1185">Reference proteome</keyword>
<evidence type="ECO:0000313" key="1">
    <source>
        <dbReference type="EMBL" id="CEG56659.1"/>
    </source>
</evidence>